<proteinExistence type="predicted"/>
<dbReference type="EMBL" id="CP031357">
    <property type="protein sequence ID" value="AXK42445.1"/>
    <property type="molecule type" value="Genomic_DNA"/>
</dbReference>
<accession>A0A345YEU3</accession>
<dbReference type="AlphaFoldDB" id="A0A345YEU3"/>
<evidence type="ECO:0000256" key="2">
    <source>
        <dbReference type="SAM" id="SignalP"/>
    </source>
</evidence>
<feature type="signal peptide" evidence="2">
    <location>
        <begin position="1"/>
        <end position="20"/>
    </location>
</feature>
<reference evidence="4" key="1">
    <citation type="submission" date="2018-07" db="EMBL/GenBank/DDBJ databases">
        <title>Genome sequence of Erythrobacter strain YH-07, an antagonistic bacterium isolated from Yellow Sea.</title>
        <authorList>
            <person name="Tang T."/>
            <person name="Liu Q."/>
            <person name="Sun X."/>
        </authorList>
    </citation>
    <scope>NUCLEOTIDE SEQUENCE [LARGE SCALE GENOMIC DNA]</scope>
    <source>
        <strain evidence="4">YH-07</strain>
    </source>
</reference>
<sequence length="112" mass="11828">MSRKLAIASVCVACAVPAVGAEGQGKAERSIGSLPHEFDLARTLIKDGRMVTDRQHPISSTLHEPEPAEPDFKPPSLAVQLAKDGPILAMGAMGAKFKDAPRLAHIAIGMDF</sequence>
<dbReference type="OrthoDB" id="9953970at2"/>
<dbReference type="RefSeq" id="WP_115416626.1">
    <property type="nucleotide sequence ID" value="NZ_CP031357.1"/>
</dbReference>
<dbReference type="Proteomes" id="UP000254508">
    <property type="component" value="Chromosome"/>
</dbReference>
<keyword evidence="2" id="KW-0732">Signal</keyword>
<name>A0A345YEU3_9SPHN</name>
<dbReference type="KEGG" id="err:DVR09_08965"/>
<gene>
    <name evidence="3" type="ORF">DVR09_08965</name>
</gene>
<evidence type="ECO:0000256" key="1">
    <source>
        <dbReference type="SAM" id="MobiDB-lite"/>
    </source>
</evidence>
<evidence type="ECO:0000313" key="3">
    <source>
        <dbReference type="EMBL" id="AXK42445.1"/>
    </source>
</evidence>
<keyword evidence="4" id="KW-1185">Reference proteome</keyword>
<feature type="region of interest" description="Disordered" evidence="1">
    <location>
        <begin position="54"/>
        <end position="75"/>
    </location>
</feature>
<organism evidence="3 4">
    <name type="scientific">Erythrobacter aureus</name>
    <dbReference type="NCBI Taxonomy" id="2182384"/>
    <lineage>
        <taxon>Bacteria</taxon>
        <taxon>Pseudomonadati</taxon>
        <taxon>Pseudomonadota</taxon>
        <taxon>Alphaproteobacteria</taxon>
        <taxon>Sphingomonadales</taxon>
        <taxon>Erythrobacteraceae</taxon>
        <taxon>Erythrobacter/Porphyrobacter group</taxon>
        <taxon>Erythrobacter</taxon>
    </lineage>
</organism>
<feature type="compositionally biased region" description="Basic and acidic residues" evidence="1">
    <location>
        <begin position="63"/>
        <end position="72"/>
    </location>
</feature>
<feature type="chain" id="PRO_5016716180" evidence="2">
    <location>
        <begin position="21"/>
        <end position="112"/>
    </location>
</feature>
<protein>
    <submittedName>
        <fullName evidence="3">Uncharacterized protein</fullName>
    </submittedName>
</protein>
<evidence type="ECO:0000313" key="4">
    <source>
        <dbReference type="Proteomes" id="UP000254508"/>
    </source>
</evidence>